<keyword evidence="10" id="KW-1185">Reference proteome</keyword>
<dbReference type="Gene3D" id="1.10.540.10">
    <property type="entry name" value="Acyl-CoA dehydrogenase/oxidase, N-terminal domain"/>
    <property type="match status" value="1"/>
</dbReference>
<protein>
    <submittedName>
        <fullName evidence="9">Acyl-CoA dehydrogenase</fullName>
    </submittedName>
</protein>
<dbReference type="RefSeq" id="WP_136821070.1">
    <property type="nucleotide sequence ID" value="NZ_BMJX01000003.1"/>
</dbReference>
<evidence type="ECO:0000259" key="7">
    <source>
        <dbReference type="Pfam" id="PF02770"/>
    </source>
</evidence>
<evidence type="ECO:0000256" key="1">
    <source>
        <dbReference type="ARBA" id="ARBA00001974"/>
    </source>
</evidence>
<reference evidence="9 10" key="1">
    <citation type="submission" date="2019-04" db="EMBL/GenBank/DDBJ databases">
        <title>Sphingobacterium olei sp. nov., isolated from oil-contaminated soil.</title>
        <authorList>
            <person name="Liu B."/>
        </authorList>
    </citation>
    <scope>NUCLEOTIDE SEQUENCE [LARGE SCALE GENOMIC DNA]</scope>
    <source>
        <strain evidence="9 10">Y3L14</strain>
    </source>
</reference>
<dbReference type="OrthoDB" id="9802867at2"/>
<keyword evidence="5" id="KW-0560">Oxidoreductase</keyword>
<feature type="domain" description="Acyl-CoA oxidase/dehydrogenase middle" evidence="7">
    <location>
        <begin position="121"/>
        <end position="211"/>
    </location>
</feature>
<sequence>MSERYEDFISRFKQRLVELFHHESNINELSIERGLPTEVWKDIMELKPLSVAIPEAFNGRGAIVKECLGLLSAASYESLSLSLTFGINIALFLEPLAKYGSPDIQAGIFKRFIEKGSMGGLMITEPDFGSDALNMRTNFTTMDNGDYELKGQKHWQGLTGMADFWLIAARKQLTGGELARDIEFFVTDNSKIEQQVKVEHYFNNLGLYMIPYGLNTIDLTVPANQKLQPPSTGIKMMLDILHRSRLQFPGMGMGFIQRMLDEALSHCIIRKVGVQKLIELDSVQFQLSRIQSSYTLCSGMCAHSASMSGIVHDLSSKGLEANSMKALVTDLMQESAQICVQLSGSSGYKIDHIAGRGIVDSRPFQIFEGSNEMLYTQISEIIIKQMKRQKEENFYKFLSQTENMHRVAPRLKMHLNFSLQNTLVQRQMVVLGKVIARLVCLQYVDVMVEKGFRRDLFENSFKHMEMDIKKLLSDLSDYNDAVPIVEYHPDSNWMEFIDHVN</sequence>
<dbReference type="SUPFAM" id="SSF56645">
    <property type="entry name" value="Acyl-CoA dehydrogenase NM domain-like"/>
    <property type="match status" value="1"/>
</dbReference>
<dbReference type="Pfam" id="PF02770">
    <property type="entry name" value="Acyl-CoA_dh_M"/>
    <property type="match status" value="1"/>
</dbReference>
<dbReference type="InterPro" id="IPR036250">
    <property type="entry name" value="AcylCo_DH-like_C"/>
</dbReference>
<dbReference type="Pfam" id="PF00441">
    <property type="entry name" value="Acyl-CoA_dh_1"/>
    <property type="match status" value="1"/>
</dbReference>
<organism evidence="9 10">
    <name type="scientific">Sphingobacterium alkalisoli</name>
    <dbReference type="NCBI Taxonomy" id="1874115"/>
    <lineage>
        <taxon>Bacteria</taxon>
        <taxon>Pseudomonadati</taxon>
        <taxon>Bacteroidota</taxon>
        <taxon>Sphingobacteriia</taxon>
        <taxon>Sphingobacteriales</taxon>
        <taxon>Sphingobacteriaceae</taxon>
        <taxon>Sphingobacterium</taxon>
    </lineage>
</organism>
<keyword evidence="4 5" id="KW-0274">FAD</keyword>
<gene>
    <name evidence="9" type="ORF">FAZ19_12625</name>
</gene>
<comment type="similarity">
    <text evidence="2 5">Belongs to the acyl-CoA dehydrogenase family.</text>
</comment>
<dbReference type="PROSITE" id="PS00073">
    <property type="entry name" value="ACYL_COA_DH_2"/>
    <property type="match status" value="1"/>
</dbReference>
<evidence type="ECO:0000256" key="5">
    <source>
        <dbReference type="RuleBase" id="RU362125"/>
    </source>
</evidence>
<dbReference type="PANTHER" id="PTHR43884">
    <property type="entry name" value="ACYL-COA DEHYDROGENASE"/>
    <property type="match status" value="1"/>
</dbReference>
<name>A0A4U0H2R7_9SPHI</name>
<dbReference type="Gene3D" id="1.20.140.10">
    <property type="entry name" value="Butyryl-CoA Dehydrogenase, subunit A, domain 3"/>
    <property type="match status" value="1"/>
</dbReference>
<dbReference type="PANTHER" id="PTHR43884:SF12">
    <property type="entry name" value="ISOVALERYL-COA DEHYDROGENASE, MITOCHONDRIAL-RELATED"/>
    <property type="match status" value="1"/>
</dbReference>
<evidence type="ECO:0000313" key="9">
    <source>
        <dbReference type="EMBL" id="TJY65941.1"/>
    </source>
</evidence>
<dbReference type="InterPro" id="IPR006089">
    <property type="entry name" value="Acyl-CoA_DH_CS"/>
</dbReference>
<evidence type="ECO:0000256" key="3">
    <source>
        <dbReference type="ARBA" id="ARBA00022630"/>
    </source>
</evidence>
<proteinExistence type="inferred from homology"/>
<dbReference type="AlphaFoldDB" id="A0A4U0H2R7"/>
<keyword evidence="3 5" id="KW-0285">Flavoprotein</keyword>
<evidence type="ECO:0000256" key="2">
    <source>
        <dbReference type="ARBA" id="ARBA00009347"/>
    </source>
</evidence>
<evidence type="ECO:0000256" key="4">
    <source>
        <dbReference type="ARBA" id="ARBA00022827"/>
    </source>
</evidence>
<dbReference type="InterPro" id="IPR013786">
    <property type="entry name" value="AcylCoA_DH/ox_N"/>
</dbReference>
<evidence type="ECO:0000313" key="10">
    <source>
        <dbReference type="Proteomes" id="UP000309872"/>
    </source>
</evidence>
<dbReference type="InterPro" id="IPR009075">
    <property type="entry name" value="AcylCo_DH/oxidase_C"/>
</dbReference>
<feature type="domain" description="Acyl-CoA dehydrogenase/oxidase C-terminal" evidence="6">
    <location>
        <begin position="232"/>
        <end position="381"/>
    </location>
</feature>
<dbReference type="InterPro" id="IPR006091">
    <property type="entry name" value="Acyl-CoA_Oxase/DH_mid-dom"/>
</dbReference>
<dbReference type="InterPro" id="IPR046373">
    <property type="entry name" value="Acyl-CoA_Oxase/DH_mid-dom_sf"/>
</dbReference>
<dbReference type="Proteomes" id="UP000309872">
    <property type="component" value="Unassembled WGS sequence"/>
</dbReference>
<comment type="cofactor">
    <cofactor evidence="1 5">
        <name>FAD</name>
        <dbReference type="ChEBI" id="CHEBI:57692"/>
    </cofactor>
</comment>
<dbReference type="GO" id="GO:0003995">
    <property type="term" value="F:acyl-CoA dehydrogenase activity"/>
    <property type="evidence" value="ECO:0007669"/>
    <property type="project" value="InterPro"/>
</dbReference>
<dbReference type="Pfam" id="PF02771">
    <property type="entry name" value="Acyl-CoA_dh_N"/>
    <property type="match status" value="1"/>
</dbReference>
<dbReference type="GO" id="GO:0050660">
    <property type="term" value="F:flavin adenine dinucleotide binding"/>
    <property type="evidence" value="ECO:0007669"/>
    <property type="project" value="InterPro"/>
</dbReference>
<evidence type="ECO:0000259" key="8">
    <source>
        <dbReference type="Pfam" id="PF02771"/>
    </source>
</evidence>
<evidence type="ECO:0000259" key="6">
    <source>
        <dbReference type="Pfam" id="PF00441"/>
    </source>
</evidence>
<dbReference type="InterPro" id="IPR037069">
    <property type="entry name" value="AcylCoA_DH/ox_N_sf"/>
</dbReference>
<dbReference type="CDD" id="cd00567">
    <property type="entry name" value="ACAD"/>
    <property type="match status" value="1"/>
</dbReference>
<comment type="caution">
    <text evidence="9">The sequence shown here is derived from an EMBL/GenBank/DDBJ whole genome shotgun (WGS) entry which is preliminary data.</text>
</comment>
<accession>A0A4U0H2R7</accession>
<dbReference type="EMBL" id="SUKA01000003">
    <property type="protein sequence ID" value="TJY65941.1"/>
    <property type="molecule type" value="Genomic_DNA"/>
</dbReference>
<dbReference type="SUPFAM" id="SSF47203">
    <property type="entry name" value="Acyl-CoA dehydrogenase C-terminal domain-like"/>
    <property type="match status" value="1"/>
</dbReference>
<dbReference type="InterPro" id="IPR009100">
    <property type="entry name" value="AcylCoA_DH/oxidase_NM_dom_sf"/>
</dbReference>
<feature type="domain" description="Acyl-CoA dehydrogenase/oxidase N-terminal" evidence="8">
    <location>
        <begin position="26"/>
        <end position="110"/>
    </location>
</feature>
<dbReference type="Gene3D" id="2.40.110.10">
    <property type="entry name" value="Butyryl-CoA Dehydrogenase, subunit A, domain 2"/>
    <property type="match status" value="1"/>
</dbReference>